<keyword evidence="2" id="KW-1185">Reference proteome</keyword>
<reference evidence="1" key="1">
    <citation type="submission" date="2011-01" db="EMBL/GenBank/DDBJ databases">
        <authorList>
            <person name="Muzny D."/>
            <person name="Qin X."/>
            <person name="Buhay C."/>
            <person name="Dugan-Rocha S."/>
            <person name="Ding Y."/>
            <person name="Chen G."/>
            <person name="Hawes A."/>
            <person name="Holder M."/>
            <person name="Jhangiani S."/>
            <person name="Johnson A."/>
            <person name="Khan Z."/>
            <person name="Li Z."/>
            <person name="Liu W."/>
            <person name="Liu X."/>
            <person name="Perez L."/>
            <person name="Shen H."/>
            <person name="Wang Q."/>
            <person name="Watt J."/>
            <person name="Xi L."/>
            <person name="Xin Y."/>
            <person name="Zhou J."/>
            <person name="Deng J."/>
            <person name="Jiang H."/>
            <person name="Liu Y."/>
            <person name="Qu J."/>
            <person name="Song X.-Z."/>
            <person name="Zhang L."/>
            <person name="Villasana D."/>
            <person name="Johnson A."/>
            <person name="Liu J."/>
            <person name="Liyanage D."/>
            <person name="Lorensuhewa L."/>
            <person name="Robinson T."/>
            <person name="Song A."/>
            <person name="Song B.-B."/>
            <person name="Dinh H."/>
            <person name="Thornton R."/>
            <person name="Coyle M."/>
            <person name="Francisco L."/>
            <person name="Jackson L."/>
            <person name="Javaid M."/>
            <person name="Korchina V."/>
            <person name="Kovar C."/>
            <person name="Mata R."/>
            <person name="Mathew T."/>
            <person name="Ngo R."/>
            <person name="Nguyen L."/>
            <person name="Nguyen N."/>
            <person name="Okwuonu G."/>
            <person name="Ongeri F."/>
            <person name="Pham C."/>
            <person name="Simmons D."/>
            <person name="Wilczek-Boney K."/>
            <person name="Hale W."/>
            <person name="Jakkamsetti A."/>
            <person name="Pham P."/>
            <person name="Ruth R."/>
            <person name="San Lucas F."/>
            <person name="Warren J."/>
            <person name="Zhang J."/>
            <person name="Zhao Z."/>
            <person name="Zhou C."/>
            <person name="Zhu D."/>
            <person name="Lee S."/>
            <person name="Bess C."/>
            <person name="Blankenburg K."/>
            <person name="Forbes L."/>
            <person name="Fu Q."/>
            <person name="Gubbala S."/>
            <person name="Hirani K."/>
            <person name="Jayaseelan J.C."/>
            <person name="Lara F."/>
            <person name="Munidasa M."/>
            <person name="Palculict T."/>
            <person name="Patil S."/>
            <person name="Pu L.-L."/>
            <person name="Saada N."/>
            <person name="Tang L."/>
            <person name="Weissenberger G."/>
            <person name="Zhu Y."/>
            <person name="Hemphill L."/>
            <person name="Shang Y."/>
            <person name="Youmans B."/>
            <person name="Ayvaz T."/>
            <person name="Ross M."/>
            <person name="Santibanez J."/>
            <person name="Aqrawi P."/>
            <person name="Gross S."/>
            <person name="Joshi V."/>
            <person name="Fowler G."/>
            <person name="Nazareth L."/>
            <person name="Reid J."/>
            <person name="Worley K."/>
            <person name="Petrosino J."/>
            <person name="Highlander S."/>
            <person name="Gibbs R."/>
        </authorList>
    </citation>
    <scope>NUCLEOTIDE SEQUENCE [LARGE SCALE GENOMIC DNA]</scope>
    <source>
        <strain evidence="1">ATCC 33707</strain>
    </source>
</reference>
<dbReference type="Proteomes" id="UP000004245">
    <property type="component" value="Unassembled WGS sequence"/>
</dbReference>
<gene>
    <name evidence="1" type="ORF">HMPREF0724_12161</name>
</gene>
<protein>
    <submittedName>
        <fullName evidence="1">Uncharacterized protein</fullName>
    </submittedName>
</protein>
<comment type="caution">
    <text evidence="1">The sequence shown here is derived from an EMBL/GenBank/DDBJ whole genome shotgun (WGS) entry which is preliminary data.</text>
</comment>
<name>E9T0K2_RHOHA</name>
<evidence type="ECO:0000313" key="2">
    <source>
        <dbReference type="Proteomes" id="UP000004245"/>
    </source>
</evidence>
<organism evidence="1 2">
    <name type="scientific">Prescottella equi ATCC 33707</name>
    <dbReference type="NCBI Taxonomy" id="525370"/>
    <lineage>
        <taxon>Bacteria</taxon>
        <taxon>Bacillati</taxon>
        <taxon>Actinomycetota</taxon>
        <taxon>Actinomycetes</taxon>
        <taxon>Mycobacteriales</taxon>
        <taxon>Nocardiaceae</taxon>
        <taxon>Prescottella</taxon>
    </lineage>
</organism>
<dbReference type="HOGENOM" id="CLU_3316046_0_0_11"/>
<sequence>MIERLEWLIGRICCALFNIENVTCRGNQRCWIKYHGDRP</sequence>
<dbReference type="AlphaFoldDB" id="E9T0K2"/>
<accession>E9T0K2</accession>
<proteinExistence type="predicted"/>
<dbReference type="EMBL" id="ADNW02000010">
    <property type="protein sequence ID" value="EGD23953.1"/>
    <property type="molecule type" value="Genomic_DNA"/>
</dbReference>
<evidence type="ECO:0000313" key="1">
    <source>
        <dbReference type="EMBL" id="EGD23953.1"/>
    </source>
</evidence>